<dbReference type="GeneID" id="76834114"/>
<dbReference type="AlphaFoldDB" id="A0A9X9S6T6"/>
<keyword evidence="2" id="KW-1185">Reference proteome</keyword>
<evidence type="ECO:0000313" key="2">
    <source>
        <dbReference type="Proteomes" id="UP001163096"/>
    </source>
</evidence>
<protein>
    <submittedName>
        <fullName evidence="1">Uncharacterized protein</fullName>
    </submittedName>
</protein>
<dbReference type="RefSeq" id="WP_268187203.1">
    <property type="nucleotide sequence ID" value="NZ_CP113361.1"/>
</dbReference>
<dbReference type="EMBL" id="CP113361">
    <property type="protein sequence ID" value="WAI01925.1"/>
    <property type="molecule type" value="Genomic_DNA"/>
</dbReference>
<evidence type="ECO:0000313" key="1">
    <source>
        <dbReference type="EMBL" id="WAI01925.1"/>
    </source>
</evidence>
<gene>
    <name evidence="1" type="ORF">OU421_03390</name>
</gene>
<accession>A0A9X9S6T6</accession>
<reference evidence="1" key="1">
    <citation type="submission" date="2022-11" db="EMBL/GenBank/DDBJ databases">
        <title>Complete genome sequence of Methanogenium organophilum DSM 3596.</title>
        <authorList>
            <person name="Chen S.-C."/>
            <person name="Lai S.-J."/>
            <person name="You Y.-T."/>
        </authorList>
    </citation>
    <scope>NUCLEOTIDE SEQUENCE</scope>
    <source>
        <strain evidence="1">DSM 3596</strain>
    </source>
</reference>
<dbReference type="KEGG" id="mou:OU421_03390"/>
<name>A0A9X9S6T6_METOG</name>
<organism evidence="1 2">
    <name type="scientific">Methanogenium organophilum</name>
    <dbReference type="NCBI Taxonomy" id="2199"/>
    <lineage>
        <taxon>Archaea</taxon>
        <taxon>Methanobacteriati</taxon>
        <taxon>Methanobacteriota</taxon>
        <taxon>Stenosarchaea group</taxon>
        <taxon>Methanomicrobia</taxon>
        <taxon>Methanomicrobiales</taxon>
        <taxon>Methanomicrobiaceae</taxon>
        <taxon>Methanogenium</taxon>
    </lineage>
</organism>
<proteinExistence type="predicted"/>
<dbReference type="Proteomes" id="UP001163096">
    <property type="component" value="Chromosome"/>
</dbReference>
<sequence>MTGIAPVRYAIRQSIRNYQGEIPRPAIHPDWYVQILIGICPGSFPDSLQ</sequence>